<dbReference type="Proteomes" id="UP001431783">
    <property type="component" value="Unassembled WGS sequence"/>
</dbReference>
<evidence type="ECO:0000313" key="3">
    <source>
        <dbReference type="Proteomes" id="UP001431783"/>
    </source>
</evidence>
<feature type="compositionally biased region" description="Low complexity" evidence="1">
    <location>
        <begin position="14"/>
        <end position="36"/>
    </location>
</feature>
<protein>
    <submittedName>
        <fullName evidence="2">Uncharacterized protein</fullName>
    </submittedName>
</protein>
<comment type="caution">
    <text evidence="2">The sequence shown here is derived from an EMBL/GenBank/DDBJ whole genome shotgun (WGS) entry which is preliminary data.</text>
</comment>
<dbReference type="AlphaFoldDB" id="A0AAW1U9C7"/>
<evidence type="ECO:0000313" key="2">
    <source>
        <dbReference type="EMBL" id="KAK9877282.1"/>
    </source>
</evidence>
<feature type="region of interest" description="Disordered" evidence="1">
    <location>
        <begin position="183"/>
        <end position="203"/>
    </location>
</feature>
<name>A0AAW1U9C7_9CUCU</name>
<sequence>MDTTKQRKGITVQRSSVSAVSVGSGSSRAGSTRSSSIDCKITPASCQAGGSGKSTGENVRAKNSPVKRIPTKEPELAESNTSDQPEQPEDFSISPAEIMCNSGTIREEIENCLFNQNNKFTKSSIETIPGLFQKSEKLLMNAQLKIAHLEGQLAERPINTSRQDSSSQRTYASVATTVTTPPVHAPARSAKRKPKANPLRVTVSSSASSDAEVVKTEIISKLRNLPYVRIQRVHKRNSGSVLLEVPSAADVALVKEAFKGSDHLK</sequence>
<reference evidence="2 3" key="1">
    <citation type="submission" date="2023-03" db="EMBL/GenBank/DDBJ databases">
        <title>Genome insight into feeding habits of ladybird beetles.</title>
        <authorList>
            <person name="Li H.-S."/>
            <person name="Huang Y.-H."/>
            <person name="Pang H."/>
        </authorList>
    </citation>
    <scope>NUCLEOTIDE SEQUENCE [LARGE SCALE GENOMIC DNA]</scope>
    <source>
        <strain evidence="2">SYSU_2023b</strain>
        <tissue evidence="2">Whole body</tissue>
    </source>
</reference>
<proteinExistence type="predicted"/>
<gene>
    <name evidence="2" type="ORF">WA026_017674</name>
</gene>
<accession>A0AAW1U9C7</accession>
<organism evidence="2 3">
    <name type="scientific">Henosepilachna vigintioctopunctata</name>
    <dbReference type="NCBI Taxonomy" id="420089"/>
    <lineage>
        <taxon>Eukaryota</taxon>
        <taxon>Metazoa</taxon>
        <taxon>Ecdysozoa</taxon>
        <taxon>Arthropoda</taxon>
        <taxon>Hexapoda</taxon>
        <taxon>Insecta</taxon>
        <taxon>Pterygota</taxon>
        <taxon>Neoptera</taxon>
        <taxon>Endopterygota</taxon>
        <taxon>Coleoptera</taxon>
        <taxon>Polyphaga</taxon>
        <taxon>Cucujiformia</taxon>
        <taxon>Coccinelloidea</taxon>
        <taxon>Coccinellidae</taxon>
        <taxon>Epilachninae</taxon>
        <taxon>Epilachnini</taxon>
        <taxon>Henosepilachna</taxon>
    </lineage>
</organism>
<keyword evidence="3" id="KW-1185">Reference proteome</keyword>
<feature type="region of interest" description="Disordered" evidence="1">
    <location>
        <begin position="1"/>
        <end position="91"/>
    </location>
</feature>
<evidence type="ECO:0000256" key="1">
    <source>
        <dbReference type="SAM" id="MobiDB-lite"/>
    </source>
</evidence>
<dbReference type="EMBL" id="JARQZJ010000041">
    <property type="protein sequence ID" value="KAK9877282.1"/>
    <property type="molecule type" value="Genomic_DNA"/>
</dbReference>